<dbReference type="PATRIC" id="fig|1398.25.peg.1077"/>
<dbReference type="EMBL" id="LQYI01000130">
    <property type="protein sequence ID" value="KYC62204.1"/>
    <property type="molecule type" value="Genomic_DNA"/>
</dbReference>
<comment type="caution">
    <text evidence="1">The sequence shown here is derived from an EMBL/GenBank/DDBJ whole genome shotgun (WGS) entry which is preliminary data.</text>
</comment>
<dbReference type="Proteomes" id="UP000075304">
    <property type="component" value="Unassembled WGS sequence"/>
</dbReference>
<evidence type="ECO:0000313" key="2">
    <source>
        <dbReference type="Proteomes" id="UP000075304"/>
    </source>
</evidence>
<name>A0A150JZQ3_HEYCO</name>
<gene>
    <name evidence="1" type="ORF">B4099_1931</name>
</gene>
<organism evidence="1 2">
    <name type="scientific">Heyndrickxia coagulans</name>
    <name type="common">Weizmannia coagulans</name>
    <dbReference type="NCBI Taxonomy" id="1398"/>
    <lineage>
        <taxon>Bacteria</taxon>
        <taxon>Bacillati</taxon>
        <taxon>Bacillota</taxon>
        <taxon>Bacilli</taxon>
        <taxon>Bacillales</taxon>
        <taxon>Bacillaceae</taxon>
        <taxon>Heyndrickxia</taxon>
    </lineage>
</organism>
<reference evidence="1 2" key="1">
    <citation type="submission" date="2016-01" db="EMBL/GenBank/DDBJ databases">
        <title>Genome Sequences of Twelve Sporeforming Bacillus Species Isolated from Foods.</title>
        <authorList>
            <person name="Berendsen E.M."/>
            <person name="Wells-Bennik M.H."/>
            <person name="Krawcyk A.O."/>
            <person name="De Jong A."/>
            <person name="Holsappel S."/>
            <person name="Eijlander R.T."/>
            <person name="Kuipers O.P."/>
        </authorList>
    </citation>
    <scope>NUCLEOTIDE SEQUENCE [LARGE SCALE GENOMIC DNA]</scope>
    <source>
        <strain evidence="1 2">B4099</strain>
    </source>
</reference>
<protein>
    <submittedName>
        <fullName evidence="1">Uncharacterized protein</fullName>
    </submittedName>
</protein>
<proteinExistence type="predicted"/>
<evidence type="ECO:0000313" key="1">
    <source>
        <dbReference type="EMBL" id="KYC62204.1"/>
    </source>
</evidence>
<dbReference type="AlphaFoldDB" id="A0A150JZQ3"/>
<accession>A0A150JZQ3</accession>
<sequence>MKFLKLHPSQAANTASPLFVDLLLVKKRKNTLHLRAPLKNKCVPSCIHFNIYPI</sequence>